<protein>
    <submittedName>
        <fullName evidence="2">Ribonuclease P 40kDa subunit-domain-containing protein</fullName>
    </submittedName>
</protein>
<evidence type="ECO:0000313" key="2">
    <source>
        <dbReference type="EMBL" id="RWQ99476.1"/>
    </source>
</evidence>
<dbReference type="GO" id="GO:0004526">
    <property type="term" value="F:ribonuclease P activity"/>
    <property type="evidence" value="ECO:0007669"/>
    <property type="project" value="TreeGrafter"/>
</dbReference>
<dbReference type="PANTHER" id="PTHR15396:SF1">
    <property type="entry name" value="RIBONUCLEASE P PROTEIN SUBUNIT P40"/>
    <property type="match status" value="1"/>
</dbReference>
<dbReference type="STRING" id="264951.A0A443I646"/>
<organism evidence="2 3">
    <name type="scientific">Byssochlamys spectabilis</name>
    <name type="common">Paecilomyces variotii</name>
    <dbReference type="NCBI Taxonomy" id="264951"/>
    <lineage>
        <taxon>Eukaryota</taxon>
        <taxon>Fungi</taxon>
        <taxon>Dikarya</taxon>
        <taxon>Ascomycota</taxon>
        <taxon>Pezizomycotina</taxon>
        <taxon>Eurotiomycetes</taxon>
        <taxon>Eurotiomycetidae</taxon>
        <taxon>Eurotiales</taxon>
        <taxon>Thermoascaceae</taxon>
        <taxon>Paecilomyces</taxon>
    </lineage>
</organism>
<keyword evidence="3" id="KW-1185">Reference proteome</keyword>
<dbReference type="RefSeq" id="XP_028489121.1">
    <property type="nucleotide sequence ID" value="XM_028629483.1"/>
</dbReference>
<dbReference type="GO" id="GO:0030681">
    <property type="term" value="C:multimeric ribonuclease P complex"/>
    <property type="evidence" value="ECO:0007669"/>
    <property type="project" value="TreeGrafter"/>
</dbReference>
<gene>
    <name evidence="2" type="ORF">C8Q69DRAFT_451302</name>
</gene>
<dbReference type="GO" id="GO:0000172">
    <property type="term" value="C:ribonuclease MRP complex"/>
    <property type="evidence" value="ECO:0007669"/>
    <property type="project" value="TreeGrafter"/>
</dbReference>
<dbReference type="InterPro" id="IPR013893">
    <property type="entry name" value="RNase_P_Rpp40"/>
</dbReference>
<accession>A0A443I646</accession>
<evidence type="ECO:0000256" key="1">
    <source>
        <dbReference type="SAM" id="MobiDB-lite"/>
    </source>
</evidence>
<comment type="caution">
    <text evidence="2">The sequence shown here is derived from an EMBL/GenBank/DDBJ whole genome shotgun (WGS) entry which is preliminary data.</text>
</comment>
<dbReference type="GO" id="GO:0000447">
    <property type="term" value="P:endonucleolytic cleavage in ITS1 to separate SSU-rRNA from 5.8S rRNA and LSU-rRNA from tricistronic rRNA transcript (SSU-rRNA, 5.8S rRNA, LSU-rRNA)"/>
    <property type="evidence" value="ECO:0007669"/>
    <property type="project" value="TreeGrafter"/>
</dbReference>
<dbReference type="GO" id="GO:0001682">
    <property type="term" value="P:tRNA 5'-leader removal"/>
    <property type="evidence" value="ECO:0007669"/>
    <property type="project" value="InterPro"/>
</dbReference>
<dbReference type="Pfam" id="PF08584">
    <property type="entry name" value="Ribonuc_P_40"/>
    <property type="match status" value="1"/>
</dbReference>
<reference evidence="2 3" key="1">
    <citation type="journal article" date="2018" name="Front. Microbiol.">
        <title>Genomic and genetic insights into a cosmopolitan fungus, Paecilomyces variotii (Eurotiales).</title>
        <authorList>
            <person name="Urquhart A.S."/>
            <person name="Mondo S.J."/>
            <person name="Makela M.R."/>
            <person name="Hane J.K."/>
            <person name="Wiebenga A."/>
            <person name="He G."/>
            <person name="Mihaltcheva S."/>
            <person name="Pangilinan J."/>
            <person name="Lipzen A."/>
            <person name="Barry K."/>
            <person name="de Vries R.P."/>
            <person name="Grigoriev I.V."/>
            <person name="Idnurm A."/>
        </authorList>
    </citation>
    <scope>NUCLEOTIDE SEQUENCE [LARGE SCALE GENOMIC DNA]</scope>
    <source>
        <strain evidence="2 3">CBS 101075</strain>
    </source>
</reference>
<evidence type="ECO:0000313" key="3">
    <source>
        <dbReference type="Proteomes" id="UP000283841"/>
    </source>
</evidence>
<dbReference type="AlphaFoldDB" id="A0A443I646"/>
<dbReference type="GeneID" id="39598760"/>
<feature type="region of interest" description="Disordered" evidence="1">
    <location>
        <begin position="349"/>
        <end position="371"/>
    </location>
</feature>
<dbReference type="VEuPathDB" id="FungiDB:C8Q69DRAFT_451302"/>
<sequence>MFEFHDEASQHEKCYVTVGQLPRFVDPKQPPTKKSPFSAILSHSYVHTTELILPREIYNAIWESVDSKLQRLQYAKVILPLSSLLEGEFFNKYIKTSDVLMISEGRSGVDDVFSLRNGILRLELGRESYEKSGLSGKPIRSGGRKHAKERYLVEINLRLPSMLHGKKGFERIVWAFKNALTTSVTWLFCDLSSEPNYTGQGSPLEKHHPTIVSCSPLRKDYHDVLVPPIDMGGLVDASQDDVQDLCQEFSEWIALVSLGSPRVVAGDSVDPYLSRYSVPQVEISKPSDLVSLKWRGLIPSHWISQLFTLLLREMSRTSTSTFWFALSANSLGREAVESKDGYTIISLPSTLGPKETPSDGLVPGEGQPVNEGSRQERHFICCEYVGASICT</sequence>
<dbReference type="EMBL" id="RCNU01000001">
    <property type="protein sequence ID" value="RWQ99476.1"/>
    <property type="molecule type" value="Genomic_DNA"/>
</dbReference>
<name>A0A443I646_BYSSP</name>
<dbReference type="PANTHER" id="PTHR15396">
    <property type="entry name" value="RIBONUCLEASE P PROTEIN SUBUNIT P40"/>
    <property type="match status" value="1"/>
</dbReference>
<dbReference type="Proteomes" id="UP000283841">
    <property type="component" value="Unassembled WGS sequence"/>
</dbReference>
<proteinExistence type="predicted"/>
<dbReference type="GO" id="GO:0000171">
    <property type="term" value="F:ribonuclease MRP activity"/>
    <property type="evidence" value="ECO:0007669"/>
    <property type="project" value="TreeGrafter"/>
</dbReference>